<comment type="caution">
    <text evidence="1">The sequence shown here is derived from an EMBL/GenBank/DDBJ whole genome shotgun (WGS) entry which is preliminary data.</text>
</comment>
<proteinExistence type="predicted"/>
<organism evidence="1 2">
    <name type="scientific">candidate division TA06 bacterium DG_26</name>
    <dbReference type="NCBI Taxonomy" id="1703771"/>
    <lineage>
        <taxon>Bacteria</taxon>
        <taxon>Bacteria division TA06</taxon>
    </lineage>
</organism>
<name>A0A0S7WJ63_UNCT6</name>
<gene>
    <name evidence="1" type="ORF">AMJ40_05090</name>
</gene>
<evidence type="ECO:0000313" key="2">
    <source>
        <dbReference type="Proteomes" id="UP000051124"/>
    </source>
</evidence>
<reference evidence="1 2" key="1">
    <citation type="journal article" date="2015" name="Microbiome">
        <title>Genomic resolution of linkages in carbon, nitrogen, and sulfur cycling among widespread estuary sediment bacteria.</title>
        <authorList>
            <person name="Baker B.J."/>
            <person name="Lazar C.S."/>
            <person name="Teske A.P."/>
            <person name="Dick G.J."/>
        </authorList>
    </citation>
    <scope>NUCLEOTIDE SEQUENCE [LARGE SCALE GENOMIC DNA]</scope>
    <source>
        <strain evidence="1">DG_26</strain>
    </source>
</reference>
<dbReference type="Proteomes" id="UP000051124">
    <property type="component" value="Unassembled WGS sequence"/>
</dbReference>
<dbReference type="AlphaFoldDB" id="A0A0S7WJ63"/>
<accession>A0A0S7WJ63</accession>
<protein>
    <submittedName>
        <fullName evidence="1">Uncharacterized protein</fullName>
    </submittedName>
</protein>
<sequence>MLEVVHHEIAASVLEGEPCMKIITLPHVPDYEEREQLRRAPIDGVTILLKSVPTYSERAALEKISNLVETKVFLEYVPDHLEAMEIQSLRVPYSLAIHLTRAPSFEDRSALNKLSRRMLMICLDHTPDYHERESLQKIPQPVEVMILLGHVPGYEERRALEKLRCDFSLNLVFSHAPTHDEVEAMKKIPCEYHIVSSEAEAHQRFFQKWNVGEFSVNEGS</sequence>
<dbReference type="EMBL" id="LIZT01000049">
    <property type="protein sequence ID" value="KPJ49644.1"/>
    <property type="molecule type" value="Genomic_DNA"/>
</dbReference>
<evidence type="ECO:0000313" key="1">
    <source>
        <dbReference type="EMBL" id="KPJ49644.1"/>
    </source>
</evidence>